<name>A0A4P7IGW7_9ACTN</name>
<evidence type="ECO:0000313" key="4">
    <source>
        <dbReference type="Proteomes" id="UP000294853"/>
    </source>
</evidence>
<dbReference type="Pfam" id="PF24696">
    <property type="entry name" value="UGSC"/>
    <property type="match status" value="1"/>
</dbReference>
<sequence length="202" mass="21987">MSLTVMDPTWQPNASAQRQLAPRPQRTVGLRLGVLCNGLGNSTVFFDELVVQLMERGRFDSYVKVVKDSKSVPPTDEQWQQIRTADVVVTGFGGCGSCSTRSVRDALELEWSGIPAVYVGHQALQPAVAAISEISGHADYPQVLGDLNPPVAAWEDEAARELARHLAPAVFRRIFDESVLEDMALGLRVDREPVRTTSGAAS</sequence>
<dbReference type="EMBL" id="CP038436">
    <property type="protein sequence ID" value="QBX55913.1"/>
    <property type="molecule type" value="Genomic_DNA"/>
</dbReference>
<evidence type="ECO:0000256" key="1">
    <source>
        <dbReference type="SAM" id="MobiDB-lite"/>
    </source>
</evidence>
<evidence type="ECO:0000313" key="3">
    <source>
        <dbReference type="EMBL" id="QBX55913.1"/>
    </source>
</evidence>
<feature type="region of interest" description="Disordered" evidence="1">
    <location>
        <begin position="1"/>
        <end position="22"/>
    </location>
</feature>
<gene>
    <name evidence="3" type="ORF">EXE58_10870</name>
</gene>
<reference evidence="3 4" key="1">
    <citation type="submission" date="2019-03" db="EMBL/GenBank/DDBJ databases">
        <title>Three New Species of Nocardioides, Nocardioides euryhalodurans sp. nov., Nocardioides seonyuensis sp. nov. and Nocardioides eburneoflavus sp. nov. Iolated from Soil.</title>
        <authorList>
            <person name="Roh S.G."/>
            <person name="Lee C."/>
            <person name="Kim M.-K."/>
            <person name="Kim S.B."/>
        </authorList>
    </citation>
    <scope>NUCLEOTIDE SEQUENCE [LARGE SCALE GENOMIC DNA]</scope>
    <source>
        <strain evidence="3 4">MMS17-SY207-3</strain>
    </source>
</reference>
<proteinExistence type="predicted"/>
<evidence type="ECO:0000259" key="2">
    <source>
        <dbReference type="Pfam" id="PF24696"/>
    </source>
</evidence>
<dbReference type="Proteomes" id="UP000294853">
    <property type="component" value="Chromosome"/>
</dbReference>
<protein>
    <recommendedName>
        <fullName evidence="2">UGSC-like domain-containing protein</fullName>
    </recommendedName>
</protein>
<accession>A0A4P7IGW7</accession>
<keyword evidence="4" id="KW-1185">Reference proteome</keyword>
<dbReference type="AlphaFoldDB" id="A0A4P7IGW7"/>
<dbReference type="KEGG" id="nsn:EXE58_10870"/>
<feature type="domain" description="UGSC-like" evidence="2">
    <location>
        <begin position="4"/>
        <end position="173"/>
    </location>
</feature>
<dbReference type="InterPro" id="IPR057767">
    <property type="entry name" value="UGSC-like_dom"/>
</dbReference>
<dbReference type="RefSeq" id="WP_135267904.1">
    <property type="nucleotide sequence ID" value="NZ_CP038436.1"/>
</dbReference>
<organism evidence="3 4">
    <name type="scientific">Nocardioides seonyuensis</name>
    <dbReference type="NCBI Taxonomy" id="2518371"/>
    <lineage>
        <taxon>Bacteria</taxon>
        <taxon>Bacillati</taxon>
        <taxon>Actinomycetota</taxon>
        <taxon>Actinomycetes</taxon>
        <taxon>Propionibacteriales</taxon>
        <taxon>Nocardioidaceae</taxon>
        <taxon>Nocardioides</taxon>
    </lineage>
</organism>
<dbReference type="OrthoDB" id="2990547at2"/>